<feature type="region of interest" description="Disordered" evidence="1">
    <location>
        <begin position="139"/>
        <end position="159"/>
    </location>
</feature>
<dbReference type="RefSeq" id="WP_337330586.1">
    <property type="nucleotide sequence ID" value="NZ_JBBDGM010000001.1"/>
</dbReference>
<evidence type="ECO:0000256" key="1">
    <source>
        <dbReference type="SAM" id="MobiDB-lite"/>
    </source>
</evidence>
<dbReference type="PANTHER" id="PTHR21180:SF32">
    <property type="entry name" value="ENDONUCLEASE_EXONUCLEASE_PHOSPHATASE FAMILY DOMAIN-CONTAINING PROTEIN 1"/>
    <property type="match status" value="1"/>
</dbReference>
<dbReference type="InterPro" id="IPR051675">
    <property type="entry name" value="Endo/Exo/Phosphatase_dom_1"/>
</dbReference>
<evidence type="ECO:0000313" key="5">
    <source>
        <dbReference type="Proteomes" id="UP001371224"/>
    </source>
</evidence>
<feature type="transmembrane region" description="Helical" evidence="2">
    <location>
        <begin position="23"/>
        <end position="47"/>
    </location>
</feature>
<organism evidence="4 5">
    <name type="scientific">Microbacterium bandirmense</name>
    <dbReference type="NCBI Taxonomy" id="3122050"/>
    <lineage>
        <taxon>Bacteria</taxon>
        <taxon>Bacillati</taxon>
        <taxon>Actinomycetota</taxon>
        <taxon>Actinomycetes</taxon>
        <taxon>Micrococcales</taxon>
        <taxon>Microbacteriaceae</taxon>
        <taxon>Microbacterium</taxon>
    </lineage>
</organism>
<dbReference type="Pfam" id="PF10531">
    <property type="entry name" value="SLBB"/>
    <property type="match status" value="1"/>
</dbReference>
<dbReference type="InterPro" id="IPR010994">
    <property type="entry name" value="RuvA_2-like"/>
</dbReference>
<keyword evidence="2" id="KW-1133">Transmembrane helix</keyword>
<evidence type="ECO:0000313" key="4">
    <source>
        <dbReference type="EMBL" id="MEJ1086906.1"/>
    </source>
</evidence>
<evidence type="ECO:0000256" key="2">
    <source>
        <dbReference type="SAM" id="Phobius"/>
    </source>
</evidence>
<dbReference type="SUPFAM" id="SSF47781">
    <property type="entry name" value="RuvA domain 2-like"/>
    <property type="match status" value="1"/>
</dbReference>
<name>A0ABU8L8K6_9MICO</name>
<reference evidence="4 5" key="1">
    <citation type="submission" date="2024-02" db="EMBL/GenBank/DDBJ databases">
        <authorList>
            <person name="Saticioglu I.B."/>
        </authorList>
    </citation>
    <scope>NUCLEOTIDE SEQUENCE [LARGE SCALE GENOMIC DNA]</scope>
    <source>
        <strain evidence="4 5">Mu-80</strain>
    </source>
</reference>
<dbReference type="EMBL" id="JBBDGM010000001">
    <property type="protein sequence ID" value="MEJ1086906.1"/>
    <property type="molecule type" value="Genomic_DNA"/>
</dbReference>
<comment type="caution">
    <text evidence="4">The sequence shown here is derived from an EMBL/GenBank/DDBJ whole genome shotgun (WGS) entry which is preliminary data.</text>
</comment>
<dbReference type="InterPro" id="IPR019554">
    <property type="entry name" value="Soluble_ligand-bd"/>
</dbReference>
<dbReference type="Gene3D" id="1.10.150.280">
    <property type="entry name" value="AF1531-like domain"/>
    <property type="match status" value="1"/>
</dbReference>
<dbReference type="PANTHER" id="PTHR21180">
    <property type="entry name" value="ENDONUCLEASE/EXONUCLEASE/PHOSPHATASE FAMILY DOMAIN-CONTAINING PROTEIN 1"/>
    <property type="match status" value="1"/>
</dbReference>
<feature type="domain" description="Helix-hairpin-helix DNA-binding motif class 1" evidence="3">
    <location>
        <begin position="167"/>
        <end position="186"/>
    </location>
</feature>
<dbReference type="GO" id="GO:0003677">
    <property type="term" value="F:DNA binding"/>
    <property type="evidence" value="ECO:0007669"/>
    <property type="project" value="UniProtKB-KW"/>
</dbReference>
<protein>
    <submittedName>
        <fullName evidence="4">ComEA family DNA-binding protein</fullName>
    </submittedName>
</protein>
<gene>
    <name evidence="4" type="ORF">WDU99_01090</name>
</gene>
<sequence>MPPSERPEQEGTPRASLKTGARLRMGIGVAVTLGLVVLSAAVGWGILRGQAAPVDSIPLEGPAATDHGAGTDTVTGGTGLYVHVLGEVTHPGLYILEADARLVDALAAAGGTLETADLQAVNLARPLSDGEQIIVPEVGAQPPAGGGAGGTGSTSDGRIDLNSADQAALETLPRIGPALAQRILDWREENGRFRSVDDLLAVSGIGEKLLAGLREKVRV</sequence>
<dbReference type="SMART" id="SM00278">
    <property type="entry name" value="HhH1"/>
    <property type="match status" value="2"/>
</dbReference>
<dbReference type="Pfam" id="PF12836">
    <property type="entry name" value="HHH_3"/>
    <property type="match status" value="1"/>
</dbReference>
<evidence type="ECO:0000259" key="3">
    <source>
        <dbReference type="SMART" id="SM00278"/>
    </source>
</evidence>
<keyword evidence="2" id="KW-0812">Transmembrane</keyword>
<dbReference type="Proteomes" id="UP001371224">
    <property type="component" value="Unassembled WGS sequence"/>
</dbReference>
<keyword evidence="2" id="KW-0472">Membrane</keyword>
<keyword evidence="5" id="KW-1185">Reference proteome</keyword>
<accession>A0ABU8L8K6</accession>
<proteinExistence type="predicted"/>
<dbReference type="InterPro" id="IPR003583">
    <property type="entry name" value="Hlx-hairpin-Hlx_DNA-bd_motif"/>
</dbReference>
<feature type="domain" description="Helix-hairpin-helix DNA-binding motif class 1" evidence="3">
    <location>
        <begin position="197"/>
        <end position="216"/>
    </location>
</feature>
<keyword evidence="4" id="KW-0238">DNA-binding</keyword>
<dbReference type="Gene3D" id="3.10.560.10">
    <property type="entry name" value="Outer membrane lipoprotein wza domain like"/>
    <property type="match status" value="1"/>
</dbReference>